<dbReference type="Proteomes" id="UP000007755">
    <property type="component" value="Unassembled WGS sequence"/>
</dbReference>
<dbReference type="InParanoid" id="F4WV06"/>
<sequence length="133" mass="14920">MTITLQSALAPLFTIGSFCCLGLFEYPLGQSRLCFSCLKTGSFRIPLNFGAAEEPSVKYPLCQFSRKKSRQRGLPGSMFRLSGAVDSSCGCLNLVFQIGYFPPLVLHYLKDSFQKPYRRPLEKPSRKLVENNP</sequence>
<proteinExistence type="predicted"/>
<evidence type="ECO:0000313" key="1">
    <source>
        <dbReference type="EMBL" id="EGI61973.1"/>
    </source>
</evidence>
<protein>
    <submittedName>
        <fullName evidence="1">Uncharacterized protein</fullName>
    </submittedName>
</protein>
<evidence type="ECO:0000313" key="2">
    <source>
        <dbReference type="Proteomes" id="UP000007755"/>
    </source>
</evidence>
<dbReference type="EMBL" id="GL888382">
    <property type="protein sequence ID" value="EGI61973.1"/>
    <property type="molecule type" value="Genomic_DNA"/>
</dbReference>
<reference evidence="1" key="1">
    <citation type="submission" date="2011-02" db="EMBL/GenBank/DDBJ databases">
        <title>The genome of the leaf-cutting ant Acromyrmex echinatior suggests key adaptations to social evolution and fungus farming.</title>
        <authorList>
            <person name="Nygaard S."/>
            <person name="Zhang G."/>
        </authorList>
    </citation>
    <scope>NUCLEOTIDE SEQUENCE</scope>
</reference>
<name>F4WV06_ACREC</name>
<accession>F4WV06</accession>
<keyword evidence="2" id="KW-1185">Reference proteome</keyword>
<gene>
    <name evidence="1" type="ORF">G5I_09738</name>
</gene>
<organism evidence="2">
    <name type="scientific">Acromyrmex echinatior</name>
    <name type="common">Panamanian leafcutter ant</name>
    <name type="synonym">Acromyrmex octospinosus echinatior</name>
    <dbReference type="NCBI Taxonomy" id="103372"/>
    <lineage>
        <taxon>Eukaryota</taxon>
        <taxon>Metazoa</taxon>
        <taxon>Ecdysozoa</taxon>
        <taxon>Arthropoda</taxon>
        <taxon>Hexapoda</taxon>
        <taxon>Insecta</taxon>
        <taxon>Pterygota</taxon>
        <taxon>Neoptera</taxon>
        <taxon>Endopterygota</taxon>
        <taxon>Hymenoptera</taxon>
        <taxon>Apocrita</taxon>
        <taxon>Aculeata</taxon>
        <taxon>Formicoidea</taxon>
        <taxon>Formicidae</taxon>
        <taxon>Myrmicinae</taxon>
        <taxon>Acromyrmex</taxon>
    </lineage>
</organism>
<dbReference type="AlphaFoldDB" id="F4WV06"/>